<gene>
    <name evidence="1" type="ORF">S03H2_20742</name>
</gene>
<accession>X1G419</accession>
<reference evidence="1" key="1">
    <citation type="journal article" date="2014" name="Front. Microbiol.">
        <title>High frequency of phylogenetically diverse reductive dehalogenase-homologous genes in deep subseafloor sedimentary metagenomes.</title>
        <authorList>
            <person name="Kawai M."/>
            <person name="Futagami T."/>
            <person name="Toyoda A."/>
            <person name="Takaki Y."/>
            <person name="Nishi S."/>
            <person name="Hori S."/>
            <person name="Arai W."/>
            <person name="Tsubouchi T."/>
            <person name="Morono Y."/>
            <person name="Uchiyama I."/>
            <person name="Ito T."/>
            <person name="Fujiyama A."/>
            <person name="Inagaki F."/>
            <person name="Takami H."/>
        </authorList>
    </citation>
    <scope>NUCLEOTIDE SEQUENCE</scope>
    <source>
        <strain evidence="1">Expedition CK06-06</strain>
    </source>
</reference>
<dbReference type="EMBL" id="BARU01010967">
    <property type="protein sequence ID" value="GAH39545.1"/>
    <property type="molecule type" value="Genomic_DNA"/>
</dbReference>
<proteinExistence type="predicted"/>
<evidence type="ECO:0000313" key="1">
    <source>
        <dbReference type="EMBL" id="GAH39545.1"/>
    </source>
</evidence>
<organism evidence="1">
    <name type="scientific">marine sediment metagenome</name>
    <dbReference type="NCBI Taxonomy" id="412755"/>
    <lineage>
        <taxon>unclassified sequences</taxon>
        <taxon>metagenomes</taxon>
        <taxon>ecological metagenomes</taxon>
    </lineage>
</organism>
<comment type="caution">
    <text evidence="1">The sequence shown here is derived from an EMBL/GenBank/DDBJ whole genome shotgun (WGS) entry which is preliminary data.</text>
</comment>
<name>X1G419_9ZZZZ</name>
<dbReference type="AlphaFoldDB" id="X1G419"/>
<protein>
    <submittedName>
        <fullName evidence="1">Uncharacterized protein</fullName>
    </submittedName>
</protein>
<sequence>MEKKIYSRIPAPLERGFLGEFKMGKTLTIPSKLIRLIGKIVSRIM</sequence>